<proteinExistence type="predicted"/>
<keyword evidence="2" id="KW-1185">Reference proteome</keyword>
<protein>
    <submittedName>
        <fullName evidence="1">Uncharacterized protein</fullName>
    </submittedName>
</protein>
<evidence type="ECO:0000313" key="2">
    <source>
        <dbReference type="Proteomes" id="UP000265520"/>
    </source>
</evidence>
<sequence length="63" mass="6997">MKLWICESERRSRVRYDVLSTENPAVAAEKLTCAASTLPFPAWLCTLPPGSHCAIDNHVLIIT</sequence>
<dbReference type="EMBL" id="LXQA010081713">
    <property type="protein sequence ID" value="MCI11842.1"/>
    <property type="molecule type" value="Genomic_DNA"/>
</dbReference>
<dbReference type="AlphaFoldDB" id="A0A392PJ83"/>
<name>A0A392PJ83_9FABA</name>
<reference evidence="1 2" key="1">
    <citation type="journal article" date="2018" name="Front. Plant Sci.">
        <title>Red Clover (Trifolium pratense) and Zigzag Clover (T. medium) - A Picture of Genomic Similarities and Differences.</title>
        <authorList>
            <person name="Dluhosova J."/>
            <person name="Istvanek J."/>
            <person name="Nedelnik J."/>
            <person name="Repkova J."/>
        </authorList>
    </citation>
    <scope>NUCLEOTIDE SEQUENCE [LARGE SCALE GENOMIC DNA]</scope>
    <source>
        <strain evidence="2">cv. 10/8</strain>
        <tissue evidence="1">Leaf</tissue>
    </source>
</reference>
<organism evidence="1 2">
    <name type="scientific">Trifolium medium</name>
    <dbReference type="NCBI Taxonomy" id="97028"/>
    <lineage>
        <taxon>Eukaryota</taxon>
        <taxon>Viridiplantae</taxon>
        <taxon>Streptophyta</taxon>
        <taxon>Embryophyta</taxon>
        <taxon>Tracheophyta</taxon>
        <taxon>Spermatophyta</taxon>
        <taxon>Magnoliopsida</taxon>
        <taxon>eudicotyledons</taxon>
        <taxon>Gunneridae</taxon>
        <taxon>Pentapetalae</taxon>
        <taxon>rosids</taxon>
        <taxon>fabids</taxon>
        <taxon>Fabales</taxon>
        <taxon>Fabaceae</taxon>
        <taxon>Papilionoideae</taxon>
        <taxon>50 kb inversion clade</taxon>
        <taxon>NPAAA clade</taxon>
        <taxon>Hologalegina</taxon>
        <taxon>IRL clade</taxon>
        <taxon>Trifolieae</taxon>
        <taxon>Trifolium</taxon>
    </lineage>
</organism>
<dbReference type="Proteomes" id="UP000265520">
    <property type="component" value="Unassembled WGS sequence"/>
</dbReference>
<evidence type="ECO:0000313" key="1">
    <source>
        <dbReference type="EMBL" id="MCI11842.1"/>
    </source>
</evidence>
<comment type="caution">
    <text evidence="1">The sequence shown here is derived from an EMBL/GenBank/DDBJ whole genome shotgun (WGS) entry which is preliminary data.</text>
</comment>
<accession>A0A392PJ83</accession>
<gene>
    <name evidence="1" type="ORF">A2U01_0032944</name>
</gene>